<dbReference type="EMBL" id="JACSPU010000003">
    <property type="protein sequence ID" value="MBD8015073.1"/>
    <property type="molecule type" value="Genomic_DNA"/>
</dbReference>
<comment type="similarity">
    <text evidence="1">Belongs to the thioredoxin family. DsbA subfamily.</text>
</comment>
<comment type="caution">
    <text evidence="8">The sequence shown here is derived from an EMBL/GenBank/DDBJ whole genome shotgun (WGS) entry which is preliminary data.</text>
</comment>
<evidence type="ECO:0000256" key="5">
    <source>
        <dbReference type="ARBA" id="ARBA00023284"/>
    </source>
</evidence>
<sequence length="228" mass="25022">MNNNQKKAKPSGLKFAVLLTSLAVVILVAIVVLTNQQEAPAVETAQIDLSGQPILGEEEAPVTVVEFGDFKCPSCKAWGETVYPQLVQDYVDTGEAKFSYINVLFHGEESTLASLAAESVYQQSPEVYWDFHKALFAAQPEVNHDGAWITPEKVLEVAAVYPSIDQTKLKEDMEKQATMDAVEVDTALVEEAGVAQTPTIVINGQTLEDPFDYEAIKELIEQELMGEE</sequence>
<dbReference type="Gene3D" id="3.40.30.10">
    <property type="entry name" value="Glutaredoxin"/>
    <property type="match status" value="1"/>
</dbReference>
<keyword evidence="2" id="KW-0732">Signal</keyword>
<dbReference type="PANTHER" id="PTHR13887:SF14">
    <property type="entry name" value="DISULFIDE BOND FORMATION PROTEIN D"/>
    <property type="match status" value="1"/>
</dbReference>
<evidence type="ECO:0000256" key="6">
    <source>
        <dbReference type="SAM" id="Phobius"/>
    </source>
</evidence>
<evidence type="ECO:0000256" key="3">
    <source>
        <dbReference type="ARBA" id="ARBA00023002"/>
    </source>
</evidence>
<keyword evidence="6" id="KW-0812">Transmembrane</keyword>
<protein>
    <submittedName>
        <fullName evidence="8">DsbA family protein</fullName>
    </submittedName>
</protein>
<keyword evidence="3" id="KW-0560">Oxidoreductase</keyword>
<organism evidence="8 9">
    <name type="scientific">Planococcus wigleyi</name>
    <dbReference type="NCBI Taxonomy" id="2762216"/>
    <lineage>
        <taxon>Bacteria</taxon>
        <taxon>Bacillati</taxon>
        <taxon>Bacillota</taxon>
        <taxon>Bacilli</taxon>
        <taxon>Bacillales</taxon>
        <taxon>Caryophanaceae</taxon>
        <taxon>Planococcus</taxon>
    </lineage>
</organism>
<dbReference type="RefSeq" id="WP_149456927.1">
    <property type="nucleotide sequence ID" value="NZ_JACSPU010000003.1"/>
</dbReference>
<evidence type="ECO:0000256" key="4">
    <source>
        <dbReference type="ARBA" id="ARBA00023157"/>
    </source>
</evidence>
<dbReference type="InterPro" id="IPR036249">
    <property type="entry name" value="Thioredoxin-like_sf"/>
</dbReference>
<keyword evidence="6" id="KW-0472">Membrane</keyword>
<keyword evidence="9" id="KW-1185">Reference proteome</keyword>
<dbReference type="SUPFAM" id="SSF52833">
    <property type="entry name" value="Thioredoxin-like"/>
    <property type="match status" value="1"/>
</dbReference>
<dbReference type="Pfam" id="PF13462">
    <property type="entry name" value="Thioredoxin_4"/>
    <property type="match status" value="1"/>
</dbReference>
<keyword evidence="5" id="KW-0676">Redox-active center</keyword>
<dbReference type="PANTHER" id="PTHR13887">
    <property type="entry name" value="GLUTATHIONE S-TRANSFERASE KAPPA"/>
    <property type="match status" value="1"/>
</dbReference>
<evidence type="ECO:0000256" key="1">
    <source>
        <dbReference type="ARBA" id="ARBA00005791"/>
    </source>
</evidence>
<evidence type="ECO:0000313" key="8">
    <source>
        <dbReference type="EMBL" id="MBD8015073.1"/>
    </source>
</evidence>
<evidence type="ECO:0000259" key="7">
    <source>
        <dbReference type="PROSITE" id="PS51352"/>
    </source>
</evidence>
<gene>
    <name evidence="8" type="ORF">H9630_09600</name>
</gene>
<keyword evidence="6" id="KW-1133">Transmembrane helix</keyword>
<name>A0ABR8WDU7_9BACL</name>
<evidence type="ECO:0000313" key="9">
    <source>
        <dbReference type="Proteomes" id="UP000658980"/>
    </source>
</evidence>
<proteinExistence type="inferred from homology"/>
<feature type="transmembrane region" description="Helical" evidence="6">
    <location>
        <begin position="12"/>
        <end position="33"/>
    </location>
</feature>
<keyword evidence="4" id="KW-1015">Disulfide bond</keyword>
<dbReference type="PROSITE" id="PS51352">
    <property type="entry name" value="THIOREDOXIN_2"/>
    <property type="match status" value="1"/>
</dbReference>
<accession>A0ABR8WDU7</accession>
<reference evidence="8 9" key="1">
    <citation type="submission" date="2020-08" db="EMBL/GenBank/DDBJ databases">
        <title>A Genomic Blueprint of the Chicken Gut Microbiome.</title>
        <authorList>
            <person name="Gilroy R."/>
            <person name="Ravi A."/>
            <person name="Getino M."/>
            <person name="Pursley I."/>
            <person name="Horton D.L."/>
            <person name="Alikhan N.-F."/>
            <person name="Baker D."/>
            <person name="Gharbi K."/>
            <person name="Hall N."/>
            <person name="Watson M."/>
            <person name="Adriaenssens E.M."/>
            <person name="Foster-Nyarko E."/>
            <person name="Jarju S."/>
            <person name="Secka A."/>
            <person name="Antonio M."/>
            <person name="Oren A."/>
            <person name="Chaudhuri R."/>
            <person name="La Ragione R.M."/>
            <person name="Hildebrand F."/>
            <person name="Pallen M.J."/>
        </authorList>
    </citation>
    <scope>NUCLEOTIDE SEQUENCE [LARGE SCALE GENOMIC DNA]</scope>
    <source>
        <strain evidence="8 9">Sa1BUA13</strain>
    </source>
</reference>
<dbReference type="InterPro" id="IPR013766">
    <property type="entry name" value="Thioredoxin_domain"/>
</dbReference>
<evidence type="ECO:0000256" key="2">
    <source>
        <dbReference type="ARBA" id="ARBA00022729"/>
    </source>
</evidence>
<feature type="domain" description="Thioredoxin" evidence="7">
    <location>
        <begin position="33"/>
        <end position="225"/>
    </location>
</feature>
<dbReference type="Proteomes" id="UP000658980">
    <property type="component" value="Unassembled WGS sequence"/>
</dbReference>
<dbReference type="InterPro" id="IPR012336">
    <property type="entry name" value="Thioredoxin-like_fold"/>
</dbReference>